<keyword evidence="7" id="KW-1185">Reference proteome</keyword>
<protein>
    <submittedName>
        <fullName evidence="6">AMP-binding protein</fullName>
    </submittedName>
</protein>
<keyword evidence="2" id="KW-0436">Ligase</keyword>
<dbReference type="InterPro" id="IPR042099">
    <property type="entry name" value="ANL_N_sf"/>
</dbReference>
<sequence>MFAALARVPGVFEQDLSHLRSVVVAGAPVPPALISRYAEHGVLLQQAWGLTEAAPFATRLPAERTLDKIGSAGIPMPFTEIRVVDAITYEPVGPGEPGEIVVRGPHVTAGYWNNPEADRAAFDDEGWFHSGDIGHLDEDGYLYIVDRLKDMIISGGENVYPAEVERVLAALKSVVDVAVVGVPDEQWGETVAAVMSVDDRVEIILEDVRAHGGAPNWPGTSCRHASRSFPPSRGMPPGSRTRSPSGGWRRRADMLAVPRLPEFGVPRGWRTAVESWTRVTGRMRLHRRDLDVGVQVERCAAGRLRDAYPAGARDLELRIGPGCPDGALPEVLRALVQAVGTSDPGCRRIVHAVPEGDRGAVTTAEAAGFRHVVDVDLGEEQLSLLVAEPGRGTAAGADPDHPPGT</sequence>
<dbReference type="Proteomes" id="UP001597261">
    <property type="component" value="Unassembled WGS sequence"/>
</dbReference>
<dbReference type="Gene3D" id="3.40.50.12780">
    <property type="entry name" value="N-terminal domain of ligase-like"/>
    <property type="match status" value="1"/>
</dbReference>
<dbReference type="InterPro" id="IPR025110">
    <property type="entry name" value="AMP-bd_C"/>
</dbReference>
<evidence type="ECO:0000313" key="6">
    <source>
        <dbReference type="EMBL" id="MFD1662996.1"/>
    </source>
</evidence>
<dbReference type="Gene3D" id="3.40.630.30">
    <property type="match status" value="1"/>
</dbReference>
<dbReference type="Pfam" id="PF13193">
    <property type="entry name" value="AMP-binding_C"/>
    <property type="match status" value="1"/>
</dbReference>
<dbReference type="Pfam" id="PF00501">
    <property type="entry name" value="AMP-binding"/>
    <property type="match status" value="1"/>
</dbReference>
<accession>A0ABW4J2I3</accession>
<gene>
    <name evidence="6" type="ORF">ACFSL4_33725</name>
</gene>
<dbReference type="InterPro" id="IPR000873">
    <property type="entry name" value="AMP-dep_synth/lig_dom"/>
</dbReference>
<evidence type="ECO:0000256" key="1">
    <source>
        <dbReference type="ARBA" id="ARBA00006432"/>
    </source>
</evidence>
<proteinExistence type="inferred from homology"/>
<dbReference type="SUPFAM" id="SSF56801">
    <property type="entry name" value="Acetyl-CoA synthetase-like"/>
    <property type="match status" value="1"/>
</dbReference>
<name>A0ABW4J2I3_9ACTN</name>
<dbReference type="Gene3D" id="3.30.300.30">
    <property type="match status" value="1"/>
</dbReference>
<comment type="similarity">
    <text evidence="1">Belongs to the ATP-dependent AMP-binding enzyme family.</text>
</comment>
<evidence type="ECO:0000259" key="4">
    <source>
        <dbReference type="Pfam" id="PF00501"/>
    </source>
</evidence>
<dbReference type="PANTHER" id="PTHR43201:SF5">
    <property type="entry name" value="MEDIUM-CHAIN ACYL-COA LIGASE ACSF2, MITOCHONDRIAL"/>
    <property type="match status" value="1"/>
</dbReference>
<dbReference type="PANTHER" id="PTHR43201">
    <property type="entry name" value="ACYL-COA SYNTHETASE"/>
    <property type="match status" value="1"/>
</dbReference>
<comment type="caution">
    <text evidence="6">The sequence shown here is derived from an EMBL/GenBank/DDBJ whole genome shotgun (WGS) entry which is preliminary data.</text>
</comment>
<feature type="domain" description="AMP-dependent synthetase/ligase" evidence="4">
    <location>
        <begin position="13"/>
        <end position="112"/>
    </location>
</feature>
<feature type="domain" description="AMP-binding enzyme C-terminal" evidence="5">
    <location>
        <begin position="163"/>
        <end position="211"/>
    </location>
</feature>
<evidence type="ECO:0000313" key="7">
    <source>
        <dbReference type="Proteomes" id="UP001597261"/>
    </source>
</evidence>
<evidence type="ECO:0000256" key="3">
    <source>
        <dbReference type="SAM" id="MobiDB-lite"/>
    </source>
</evidence>
<dbReference type="InterPro" id="IPR045851">
    <property type="entry name" value="AMP-bd_C_sf"/>
</dbReference>
<evidence type="ECO:0000256" key="2">
    <source>
        <dbReference type="ARBA" id="ARBA00022598"/>
    </source>
</evidence>
<dbReference type="EMBL" id="JBHUDX010000110">
    <property type="protein sequence ID" value="MFD1662996.1"/>
    <property type="molecule type" value="Genomic_DNA"/>
</dbReference>
<feature type="region of interest" description="Disordered" evidence="3">
    <location>
        <begin position="216"/>
        <end position="251"/>
    </location>
</feature>
<evidence type="ECO:0000259" key="5">
    <source>
        <dbReference type="Pfam" id="PF13193"/>
    </source>
</evidence>
<reference evidence="7" key="1">
    <citation type="journal article" date="2019" name="Int. J. Syst. Evol. Microbiol.">
        <title>The Global Catalogue of Microorganisms (GCM) 10K type strain sequencing project: providing services to taxonomists for standard genome sequencing and annotation.</title>
        <authorList>
            <consortium name="The Broad Institute Genomics Platform"/>
            <consortium name="The Broad Institute Genome Sequencing Center for Infectious Disease"/>
            <person name="Wu L."/>
            <person name="Ma J."/>
        </authorList>
    </citation>
    <scope>NUCLEOTIDE SEQUENCE [LARGE SCALE GENOMIC DNA]</scope>
    <source>
        <strain evidence="7">CGMCC 1.12470</strain>
    </source>
</reference>
<organism evidence="6 7">
    <name type="scientific">Streptomyces caeni</name>
    <dbReference type="NCBI Taxonomy" id="2307231"/>
    <lineage>
        <taxon>Bacteria</taxon>
        <taxon>Bacillati</taxon>
        <taxon>Actinomycetota</taxon>
        <taxon>Actinomycetes</taxon>
        <taxon>Kitasatosporales</taxon>
        <taxon>Streptomycetaceae</taxon>
        <taxon>Streptomyces</taxon>
    </lineage>
</organism>
<dbReference type="RefSeq" id="WP_381091431.1">
    <property type="nucleotide sequence ID" value="NZ_JBHUDX010000110.1"/>
</dbReference>